<reference evidence="2" key="3">
    <citation type="submission" date="2017-07" db="EMBL/GenBank/DDBJ databases">
        <authorList>
            <person name="Sun Z.S."/>
            <person name="Albrecht U."/>
            <person name="Echele G."/>
            <person name="Lee C.C."/>
        </authorList>
    </citation>
    <scope>NUCLEOTIDE SEQUENCE</scope>
    <source>
        <strain evidence="2">CNCM I 4644</strain>
    </source>
</reference>
<evidence type="ECO:0000313" key="2">
    <source>
        <dbReference type="EMBL" id="PDX85269.1"/>
    </source>
</evidence>
<evidence type="ECO:0000313" key="3">
    <source>
        <dbReference type="Proteomes" id="UP000095649"/>
    </source>
</evidence>
<proteinExistence type="predicted"/>
<sequence length="125" mass="14445">METMKLEQLIQATSGLSNRKETPVLVNGQPITEIRISIKDGAQCVNLVSENPDAAYDVRCAFDEEHNEWLYVISMPEKDKMVLEEICKGYKIKVEDLVRQFYLWVIREPEAAAQWLNGETERKKV</sequence>
<gene>
    <name evidence="2" type="ORF">CGS59_01400</name>
    <name evidence="1" type="ORF">ERS852582_01077</name>
</gene>
<dbReference type="Proteomes" id="UP000220480">
    <property type="component" value="Unassembled WGS sequence"/>
</dbReference>
<dbReference type="EMBL" id="NMTZ01000002">
    <property type="protein sequence ID" value="PDX85269.1"/>
    <property type="molecule type" value="Genomic_DNA"/>
</dbReference>
<name>A0A173SJ92_9FIRM</name>
<dbReference type="RefSeq" id="WP_055185658.1">
    <property type="nucleotide sequence ID" value="NZ_CYXN01000005.1"/>
</dbReference>
<evidence type="ECO:0000313" key="4">
    <source>
        <dbReference type="Proteomes" id="UP000220480"/>
    </source>
</evidence>
<accession>A0A173SJ92</accession>
<dbReference type="Proteomes" id="UP000095649">
    <property type="component" value="Unassembled WGS sequence"/>
</dbReference>
<dbReference type="OrthoDB" id="9937690at2"/>
<dbReference type="AlphaFoldDB" id="A0A173SJ92"/>
<protein>
    <submittedName>
        <fullName evidence="1">Uncharacterized protein</fullName>
    </submittedName>
</protein>
<dbReference type="EMBL" id="CYXN01000005">
    <property type="protein sequence ID" value="CUM90421.1"/>
    <property type="molecule type" value="Genomic_DNA"/>
</dbReference>
<reference evidence="2 4" key="2">
    <citation type="journal article" date="2017" name="Front. Microbiol.">
        <title>New Insights into the Diversity of the Genus Faecalibacterium.</title>
        <authorList>
            <person name="Benevides L."/>
            <person name="Burman S."/>
            <person name="Martin R."/>
            <person name="Robert V."/>
            <person name="Thomas M."/>
            <person name="Miquel S."/>
            <person name="Chain F."/>
            <person name="Sokol H."/>
            <person name="Bermudez-Humaran L.G."/>
            <person name="Morrison M."/>
            <person name="Langella P."/>
            <person name="Azevedo V.A."/>
            <person name="Chatel J.M."/>
            <person name="Soares S."/>
        </authorList>
    </citation>
    <scope>NUCLEOTIDE SEQUENCE [LARGE SCALE GENOMIC DNA]</scope>
    <source>
        <strain evidence="2 4">CNCM I 4644</strain>
    </source>
</reference>
<organism evidence="1 3">
    <name type="scientific">Faecalibacterium prausnitzii</name>
    <dbReference type="NCBI Taxonomy" id="853"/>
    <lineage>
        <taxon>Bacteria</taxon>
        <taxon>Bacillati</taxon>
        <taxon>Bacillota</taxon>
        <taxon>Clostridia</taxon>
        <taxon>Eubacteriales</taxon>
        <taxon>Oscillospiraceae</taxon>
        <taxon>Faecalibacterium</taxon>
    </lineage>
</organism>
<reference evidence="1 3" key="1">
    <citation type="submission" date="2015-09" db="EMBL/GenBank/DDBJ databases">
        <authorList>
            <consortium name="Pathogen Informatics"/>
        </authorList>
    </citation>
    <scope>NUCLEOTIDE SEQUENCE [LARGE SCALE GENOMIC DNA]</scope>
    <source>
        <strain evidence="1 3">2789STDY5834970</strain>
    </source>
</reference>
<evidence type="ECO:0000313" key="1">
    <source>
        <dbReference type="EMBL" id="CUM90421.1"/>
    </source>
</evidence>